<dbReference type="eggNOG" id="ENOG502S2YF">
    <property type="taxonomic scope" value="Eukaryota"/>
</dbReference>
<dbReference type="PANTHER" id="PTHR31672">
    <property type="entry name" value="BNACNNG10540D PROTEIN"/>
    <property type="match status" value="1"/>
</dbReference>
<dbReference type="Pfam" id="PF00646">
    <property type="entry name" value="F-box"/>
    <property type="match status" value="1"/>
</dbReference>
<name>A0A0J8E031_BETVV</name>
<evidence type="ECO:0000313" key="3">
    <source>
        <dbReference type="Proteomes" id="UP000035740"/>
    </source>
</evidence>
<gene>
    <name evidence="2" type="ORF">BVRB_9g225150</name>
</gene>
<dbReference type="InterPro" id="IPR050796">
    <property type="entry name" value="SCF_F-box_component"/>
</dbReference>
<dbReference type="InterPro" id="IPR036047">
    <property type="entry name" value="F-box-like_dom_sf"/>
</dbReference>
<dbReference type="InterPro" id="IPR017451">
    <property type="entry name" value="F-box-assoc_interact_dom"/>
</dbReference>
<dbReference type="OMA" id="NDANNCH"/>
<reference evidence="2 3" key="1">
    <citation type="journal article" date="2014" name="Nature">
        <title>The genome of the recently domesticated crop plant sugar beet (Beta vulgaris).</title>
        <authorList>
            <person name="Dohm J.C."/>
            <person name="Minoche A.E."/>
            <person name="Holtgrawe D."/>
            <person name="Capella-Gutierrez S."/>
            <person name="Zakrzewski F."/>
            <person name="Tafer H."/>
            <person name="Rupp O."/>
            <person name="Sorensen T.R."/>
            <person name="Stracke R."/>
            <person name="Reinhardt R."/>
            <person name="Goesmann A."/>
            <person name="Kraft T."/>
            <person name="Schulz B."/>
            <person name="Stadler P.F."/>
            <person name="Schmidt T."/>
            <person name="Gabaldon T."/>
            <person name="Lehrach H."/>
            <person name="Weisshaar B."/>
            <person name="Himmelbauer H."/>
        </authorList>
    </citation>
    <scope>NUCLEOTIDE SEQUENCE [LARGE SCALE GENOMIC DNA]</scope>
    <source>
        <tissue evidence="2">Taproot</tissue>
    </source>
</reference>
<dbReference type="OrthoDB" id="5314306at2759"/>
<dbReference type="SUPFAM" id="SSF81383">
    <property type="entry name" value="F-box domain"/>
    <property type="match status" value="1"/>
</dbReference>
<dbReference type="Gramene" id="KMS96460">
    <property type="protein sequence ID" value="KMS96460"/>
    <property type="gene ID" value="BVRB_9g225150"/>
</dbReference>
<dbReference type="InterPro" id="IPR013187">
    <property type="entry name" value="F-box-assoc_dom_typ3"/>
</dbReference>
<dbReference type="InterPro" id="IPR001810">
    <property type="entry name" value="F-box_dom"/>
</dbReference>
<dbReference type="SMART" id="SM00256">
    <property type="entry name" value="FBOX"/>
    <property type="match status" value="1"/>
</dbReference>
<dbReference type="Proteomes" id="UP000035740">
    <property type="component" value="Unassembled WGS sequence"/>
</dbReference>
<proteinExistence type="predicted"/>
<evidence type="ECO:0000313" key="2">
    <source>
        <dbReference type="EMBL" id="KMS96460.1"/>
    </source>
</evidence>
<dbReference type="Pfam" id="PF08268">
    <property type="entry name" value="FBA_3"/>
    <property type="match status" value="1"/>
</dbReference>
<sequence length="355" mass="41199">MATHFPVDLLPLILVRLPVKSLLRFRCVSKSWNSLITSSYFITAHINHNDANNCHALLRCYYLETREDSYALHSDNNSLDKITELDFPSETREFFHIIDCANGVVCLMDSYQRYNTVLLWNPSIRKFLTLPNSNYELSTDELMNTTLGFGFDTLNNDYKFIRIYHPNNGTLKMDIFTLSTGCWTDIEIRSSLAPVKTEVATYLDGVLHWLSYNKLIVGFNLGKEKFTEKLVLPAEIDDCFIGVWRGSLSAFETQDRDTYKLWVMKEYGVRESWTKMFEIRGSWIVRGITRDRGLMLFQTFPSRYIDAYDPETRHTKHDILHLKEPLISLEMTPYIESLVLLNEGDNVPTLEPLGI</sequence>
<dbReference type="NCBIfam" id="TIGR01640">
    <property type="entry name" value="F_box_assoc_1"/>
    <property type="match status" value="1"/>
</dbReference>
<dbReference type="CDD" id="cd22157">
    <property type="entry name" value="F-box_AtFBW1-like"/>
    <property type="match status" value="1"/>
</dbReference>
<dbReference type="PROSITE" id="PS50181">
    <property type="entry name" value="FBOX"/>
    <property type="match status" value="1"/>
</dbReference>
<keyword evidence="3" id="KW-1185">Reference proteome</keyword>
<dbReference type="Gene3D" id="1.20.1280.50">
    <property type="match status" value="1"/>
</dbReference>
<evidence type="ECO:0000259" key="1">
    <source>
        <dbReference type="PROSITE" id="PS50181"/>
    </source>
</evidence>
<organism evidence="2 3">
    <name type="scientific">Beta vulgaris subsp. vulgaris</name>
    <name type="common">Beet</name>
    <dbReference type="NCBI Taxonomy" id="3555"/>
    <lineage>
        <taxon>Eukaryota</taxon>
        <taxon>Viridiplantae</taxon>
        <taxon>Streptophyta</taxon>
        <taxon>Embryophyta</taxon>
        <taxon>Tracheophyta</taxon>
        <taxon>Spermatophyta</taxon>
        <taxon>Magnoliopsida</taxon>
        <taxon>eudicotyledons</taxon>
        <taxon>Gunneridae</taxon>
        <taxon>Pentapetalae</taxon>
        <taxon>Caryophyllales</taxon>
        <taxon>Chenopodiaceae</taxon>
        <taxon>Betoideae</taxon>
        <taxon>Beta</taxon>
    </lineage>
</organism>
<feature type="domain" description="F-box" evidence="1">
    <location>
        <begin position="1"/>
        <end position="45"/>
    </location>
</feature>
<accession>A0A0J8E031</accession>
<protein>
    <recommendedName>
        <fullName evidence="1">F-box domain-containing protein</fullName>
    </recommendedName>
</protein>
<dbReference type="EMBL" id="KQ090378">
    <property type="protein sequence ID" value="KMS96460.1"/>
    <property type="molecule type" value="Genomic_DNA"/>
</dbReference>
<dbReference type="AlphaFoldDB" id="A0A0J8E031"/>
<dbReference type="PANTHER" id="PTHR31672:SF13">
    <property type="entry name" value="F-BOX PROTEIN CPR30-LIKE"/>
    <property type="match status" value="1"/>
</dbReference>
<dbReference type="KEGG" id="bvg:104883181"/>